<accession>A0A3S9A0V5</accession>
<dbReference type="OrthoDB" id="9805924at2"/>
<dbReference type="PROSITE" id="PS51186">
    <property type="entry name" value="GNAT"/>
    <property type="match status" value="1"/>
</dbReference>
<protein>
    <submittedName>
        <fullName evidence="2">GNAT family N-acetyltransferase</fullName>
    </submittedName>
</protein>
<dbReference type="EMBL" id="CP034437">
    <property type="protein sequence ID" value="AZN39312.1"/>
    <property type="molecule type" value="Genomic_DNA"/>
</dbReference>
<organism evidence="2 3">
    <name type="scientific">Paenibacillus albus</name>
    <dbReference type="NCBI Taxonomy" id="2495582"/>
    <lineage>
        <taxon>Bacteria</taxon>
        <taxon>Bacillati</taxon>
        <taxon>Bacillota</taxon>
        <taxon>Bacilli</taxon>
        <taxon>Bacillales</taxon>
        <taxon>Paenibacillaceae</taxon>
        <taxon>Paenibacillus</taxon>
    </lineage>
</organism>
<evidence type="ECO:0000313" key="3">
    <source>
        <dbReference type="Proteomes" id="UP000272528"/>
    </source>
</evidence>
<keyword evidence="3" id="KW-1185">Reference proteome</keyword>
<dbReference type="AlphaFoldDB" id="A0A3S9A0V5"/>
<dbReference type="Proteomes" id="UP000272528">
    <property type="component" value="Chromosome"/>
</dbReference>
<dbReference type="GO" id="GO:0016747">
    <property type="term" value="F:acyltransferase activity, transferring groups other than amino-acyl groups"/>
    <property type="evidence" value="ECO:0007669"/>
    <property type="project" value="InterPro"/>
</dbReference>
<gene>
    <name evidence="2" type="ORF">EJC50_06275</name>
</gene>
<keyword evidence="2" id="KW-0808">Transferase</keyword>
<sequence length="210" mass="23488">MDAMDMTLEKNVTLNAQSAADFPAGYTFRSITREEGDLWEKVMDAAFGDYQAGTFEQVMVDNYSYLPERVHVLFDETSTPCGTATAWSQPWRWGENEGFIIFVGVIPSHRGHGLGTSMVLQLCDVIAHRGEQAVLLNVDSDNLPAIKSYLNAGFLPRLTAPGEAQKWSEIFQQLNVEPATYNTELRPPMDNPHPPRPYLLELRAQGLNVL</sequence>
<dbReference type="SUPFAM" id="SSF55729">
    <property type="entry name" value="Acyl-CoA N-acyltransferases (Nat)"/>
    <property type="match status" value="1"/>
</dbReference>
<reference evidence="3" key="1">
    <citation type="submission" date="2018-12" db="EMBL/GenBank/DDBJ databases">
        <title>Genome sequence of Peanibacillus sp.</title>
        <authorList>
            <person name="Subramani G."/>
            <person name="Srinivasan S."/>
            <person name="Kim M.K."/>
        </authorList>
    </citation>
    <scope>NUCLEOTIDE SEQUENCE [LARGE SCALE GENOMIC DNA]</scope>
    <source>
        <strain evidence="3">18JY67-1</strain>
    </source>
</reference>
<dbReference type="RefSeq" id="WP_126013772.1">
    <property type="nucleotide sequence ID" value="NZ_CP034437.1"/>
</dbReference>
<evidence type="ECO:0000313" key="2">
    <source>
        <dbReference type="EMBL" id="AZN39312.1"/>
    </source>
</evidence>
<name>A0A3S9A0V5_9BACL</name>
<dbReference type="Gene3D" id="3.40.630.30">
    <property type="match status" value="1"/>
</dbReference>
<dbReference type="InterPro" id="IPR016181">
    <property type="entry name" value="Acyl_CoA_acyltransferase"/>
</dbReference>
<feature type="domain" description="N-acetyltransferase" evidence="1">
    <location>
        <begin position="26"/>
        <end position="190"/>
    </location>
</feature>
<dbReference type="InterPro" id="IPR000182">
    <property type="entry name" value="GNAT_dom"/>
</dbReference>
<proteinExistence type="predicted"/>
<dbReference type="CDD" id="cd04301">
    <property type="entry name" value="NAT_SF"/>
    <property type="match status" value="1"/>
</dbReference>
<dbReference type="KEGG" id="palb:EJC50_06275"/>
<dbReference type="Pfam" id="PF00583">
    <property type="entry name" value="Acetyltransf_1"/>
    <property type="match status" value="1"/>
</dbReference>
<evidence type="ECO:0000259" key="1">
    <source>
        <dbReference type="PROSITE" id="PS51186"/>
    </source>
</evidence>